<dbReference type="PhylomeDB" id="A0A0G4G1A9"/>
<evidence type="ECO:0000313" key="1">
    <source>
        <dbReference type="EMBL" id="CEM21854.1"/>
    </source>
</evidence>
<protein>
    <recommendedName>
        <fullName evidence="3">TLDc domain-containing protein</fullName>
    </recommendedName>
</protein>
<accession>A0A0G4G1A9</accession>
<dbReference type="Proteomes" id="UP000041254">
    <property type="component" value="Unassembled WGS sequence"/>
</dbReference>
<dbReference type="EMBL" id="CDMY01000543">
    <property type="protein sequence ID" value="CEM21854.1"/>
    <property type="molecule type" value="Genomic_DNA"/>
</dbReference>
<keyword evidence="2" id="KW-1185">Reference proteome</keyword>
<dbReference type="AlphaFoldDB" id="A0A0G4G1A9"/>
<evidence type="ECO:0008006" key="3">
    <source>
        <dbReference type="Google" id="ProtNLM"/>
    </source>
</evidence>
<name>A0A0G4G1A9_VITBC</name>
<dbReference type="InParanoid" id="A0A0G4G1A9"/>
<reference evidence="1 2" key="1">
    <citation type="submission" date="2014-11" db="EMBL/GenBank/DDBJ databases">
        <authorList>
            <person name="Zhu J."/>
            <person name="Qi W."/>
            <person name="Song R."/>
        </authorList>
    </citation>
    <scope>NUCLEOTIDE SEQUENCE [LARGE SCALE GENOMIC DNA]</scope>
</reference>
<proteinExistence type="predicted"/>
<evidence type="ECO:0000313" key="2">
    <source>
        <dbReference type="Proteomes" id="UP000041254"/>
    </source>
</evidence>
<sequence>MGALQRLSELSTFDVTNLWPYLLVTRSLVELNAVFPMAPSQLAWLLHWIETGEPGSPGPLAYLRVIISIKLCGIASTDLRDGLQDLQKCLVDRGCSKSLDYLCFIVDRSDCHSLILNDYATFKALATFIDATCSPSGDVVFSLGFPTDDVGDIPLAHLLAYTRFGKVPSCGLPILNTLLTHHNLCMKPEEDWPEPPYDCPSIESYTQPAPPSAFHYVWTVTEDHVARPQNGPIDLSLMEELTLGGCGNGHADCIFCIECAEGFSPPADAIPPEPPELRALSPSGLEGVKALIVKHRMGLGVAKMVLTKGAHLESLVLMDMGAMDVLALLEGISSVQMPQRLKLDSLRAQDGEIQQQVAQLDSAYALIVNKKLQGVKELMAKGEVAIRLVARLKRHMPSLDMLTVCGSETEMRQALMAGDRGAINRLSLGFMSLTRNPARLIHEFIKAEDEREGITLGDWKDQLPSIKSILMHLDVPSAHIVDPGAFILGSIWSLLEIESITELIVVLPQHSHLDALKLAVERRFGPDQILDQMGGMVRAMTNRKYLVLTSNDIQAMRKAAFACSHSTACPSAQLHGYLPSLAALATEASTDILACDFAGRISAATPMTVIDPPYAPRCLKAPLLAAMERHGLAMEPMMRLHGDGPGIPSPSVIASAAQLMAVLRKTGKDITGIQPLYKATVHGFAYTDMLCRVGHATPLLFLVRANGDTHGFFIDTSLRPPPQIRTALGVIFMASGSSQPAFASSLMSTRVIAEAAAPNDRAVGPQLVVGRQGADWLCLWELAVGGLIGASCLARVGWAAWEGRVETMLADEVEVMQLQGA</sequence>
<dbReference type="VEuPathDB" id="CryptoDB:Vbra_9607"/>
<gene>
    <name evidence="1" type="ORF">Vbra_9607</name>
</gene>
<organism evidence="1 2">
    <name type="scientific">Vitrella brassicaformis (strain CCMP3155)</name>
    <dbReference type="NCBI Taxonomy" id="1169540"/>
    <lineage>
        <taxon>Eukaryota</taxon>
        <taxon>Sar</taxon>
        <taxon>Alveolata</taxon>
        <taxon>Colpodellida</taxon>
        <taxon>Vitrellaceae</taxon>
        <taxon>Vitrella</taxon>
    </lineage>
</organism>